<sequence>MLLGRRTAFAALGLGVSSVGFWQRRRIARRPALETFATVRAIPVPTVEAGAIVTDAHLEASLERVQRTVDEASALPDVDRDDLPELAVGRPDELADASHADRRRTLEDWRAATEDVHASVAEFRYPESIDETDVETRLERERAALTDLEVETEYYGRTFTDAVVQHGEAEARYRRAGRRLELTADRELDGVSAYRLAWRYLERAAAERHDGTWFAAGIDHATDTLARDESDYTNRVTRTLETVHESVASSRDAVDVTHHDDEVERNYASTIVWRWLSTRDVDRVGGVPSTAIDLRDACRAYTFLQCLDAFVEIPAPEFWSEGDWTVAVEALEPAKRRAIERITAATDEYGDDPLGRWLLAVAADRLEDGDRCLERAANGANHLSADDWREQRLDAFLQYRLAGVFADRIGETMALVAE</sequence>
<evidence type="ECO:0008006" key="3">
    <source>
        <dbReference type="Google" id="ProtNLM"/>
    </source>
</evidence>
<evidence type="ECO:0000313" key="2">
    <source>
        <dbReference type="Proteomes" id="UP001320972"/>
    </source>
</evidence>
<dbReference type="RefSeq" id="WP_338006788.1">
    <property type="nucleotide sequence ID" value="NZ_JAOPKB010000001.1"/>
</dbReference>
<reference evidence="1 2" key="1">
    <citation type="submission" date="2022-09" db="EMBL/GenBank/DDBJ databases">
        <title>Enrichment on poylsaccharides allowed isolation of novel metabolic and taxonomic groups of Haloarchaea.</title>
        <authorList>
            <person name="Sorokin D.Y."/>
            <person name="Elcheninov A.G."/>
            <person name="Khizhniak T.V."/>
            <person name="Kolganova T.V."/>
            <person name="Kublanov I.V."/>
        </authorList>
    </citation>
    <scope>NUCLEOTIDE SEQUENCE [LARGE SCALE GENOMIC DNA]</scope>
    <source>
        <strain evidence="1 2">AArc-m2/3/4</strain>
    </source>
</reference>
<evidence type="ECO:0000313" key="1">
    <source>
        <dbReference type="EMBL" id="MCU4971418.1"/>
    </source>
</evidence>
<comment type="caution">
    <text evidence="1">The sequence shown here is derived from an EMBL/GenBank/DDBJ whole genome shotgun (WGS) entry which is preliminary data.</text>
</comment>
<proteinExistence type="predicted"/>
<organism evidence="1 2">
    <name type="scientific">Natronoglomus mannanivorans</name>
    <dbReference type="NCBI Taxonomy" id="2979990"/>
    <lineage>
        <taxon>Archaea</taxon>
        <taxon>Methanobacteriati</taxon>
        <taxon>Methanobacteriota</taxon>
        <taxon>Stenosarchaea group</taxon>
        <taxon>Halobacteria</taxon>
        <taxon>Halobacteriales</taxon>
        <taxon>Natrialbaceae</taxon>
        <taxon>Natronoglomus</taxon>
    </lineage>
</organism>
<gene>
    <name evidence="1" type="ORF">OB955_01515</name>
</gene>
<dbReference type="EMBL" id="JAOPKB010000001">
    <property type="protein sequence ID" value="MCU4971418.1"/>
    <property type="molecule type" value="Genomic_DNA"/>
</dbReference>
<name>A0ABT2Q912_9EURY</name>
<dbReference type="Proteomes" id="UP001320972">
    <property type="component" value="Unassembled WGS sequence"/>
</dbReference>
<keyword evidence="2" id="KW-1185">Reference proteome</keyword>
<protein>
    <recommendedName>
        <fullName evidence="3">Transcriptional regulator</fullName>
    </recommendedName>
</protein>
<accession>A0ABT2Q912</accession>